<evidence type="ECO:0000256" key="1">
    <source>
        <dbReference type="SAM" id="SignalP"/>
    </source>
</evidence>
<evidence type="ECO:0000313" key="2">
    <source>
        <dbReference type="EMBL" id="WZN67162.1"/>
    </source>
</evidence>
<dbReference type="EMBL" id="CP151518">
    <property type="protein sequence ID" value="WZN67162.1"/>
    <property type="molecule type" value="Genomic_DNA"/>
</dbReference>
<protein>
    <submittedName>
        <fullName evidence="2">Uncharacterized protein</fullName>
    </submittedName>
</protein>
<feature type="chain" id="PRO_5044016550" evidence="1">
    <location>
        <begin position="32"/>
        <end position="607"/>
    </location>
</feature>
<feature type="signal peptide" evidence="1">
    <location>
        <begin position="1"/>
        <end position="31"/>
    </location>
</feature>
<proteinExistence type="predicted"/>
<dbReference type="Proteomes" id="UP001472866">
    <property type="component" value="Chromosome 18"/>
</dbReference>
<keyword evidence="1" id="KW-0732">Signal</keyword>
<dbReference type="AlphaFoldDB" id="A0AAX4PL85"/>
<gene>
    <name evidence="2" type="ORF">HKI87_18g87340</name>
</gene>
<evidence type="ECO:0000313" key="3">
    <source>
        <dbReference type="Proteomes" id="UP001472866"/>
    </source>
</evidence>
<sequence length="607" mass="65665">MRKQQRSSSMAALGLLVLVASHGIVIDVAHATEAKNGTEAMAVSAEKKLASHLKDLAAQVASVNSLVGKNPDPLLLASHLPFLESSCASDSEAEDEFGNGSTVAEKMRHVGRFLMEKKASPEIEKFLQDAAGYWADVLKSIDPVRRIKDDLENPDNYFNSKTSEDPEVRAAGGKSFSGSYGVDFPKTGNEKLDAFSDKYSLNVPYELWTPTKETFNPLNLRNPYKAWILVVNLIENVYLRWYVDNAKCDFKLPTLKPTMQPAEVVCTRPKVKVSYCLKFKLRTPLVQPSVPLCIPEDVMNVLWNVGPIVGGVVVDGMNQISPYLLPLLEDYIRLGGTQEQLFEAAGLLFSDLPSGGDLGIQALASLLGSPGIEVLLDGVDIGQLVLGTGFKGMLSTLIDSQLAPPVLQPLLEQTGPYIPYIISNYYGCGGETNAFFDAINSVLTNPLVQPFLNDPSALQSSASDPALLGAVFPALYASVITNNPPMYNWLVTLPNQCIVDQGYIQPVAVILTQGTMFETIGANLPKLADDYYNTGCTTEQLLAYAPVMLEAFNLPTAEQTNALFQKFGTTPSGEQVGFTQPFNGGPSILQCVTPNLAILTTVLAVGK</sequence>
<keyword evidence="3" id="KW-1185">Reference proteome</keyword>
<accession>A0AAX4PL85</accession>
<reference evidence="2 3" key="1">
    <citation type="submission" date="2024-03" db="EMBL/GenBank/DDBJ databases">
        <title>Complete genome sequence of the green alga Chloropicon roscoffensis RCC1871.</title>
        <authorList>
            <person name="Lemieux C."/>
            <person name="Pombert J.-F."/>
            <person name="Otis C."/>
            <person name="Turmel M."/>
        </authorList>
    </citation>
    <scope>NUCLEOTIDE SEQUENCE [LARGE SCALE GENOMIC DNA]</scope>
    <source>
        <strain evidence="2 3">RCC1871</strain>
    </source>
</reference>
<organism evidence="2 3">
    <name type="scientific">Chloropicon roscoffensis</name>
    <dbReference type="NCBI Taxonomy" id="1461544"/>
    <lineage>
        <taxon>Eukaryota</taxon>
        <taxon>Viridiplantae</taxon>
        <taxon>Chlorophyta</taxon>
        <taxon>Chloropicophyceae</taxon>
        <taxon>Chloropicales</taxon>
        <taxon>Chloropicaceae</taxon>
        <taxon>Chloropicon</taxon>
    </lineage>
</organism>
<name>A0AAX4PL85_9CHLO</name>